<dbReference type="Gene3D" id="3.30.300.220">
    <property type="match status" value="1"/>
</dbReference>
<gene>
    <name evidence="1" type="ORF">METZ01_LOCUS209289</name>
</gene>
<name>A0A382F1B4_9ZZZZ</name>
<accession>A0A382F1B4</accession>
<dbReference type="EMBL" id="UINC01047312">
    <property type="protein sequence ID" value="SVB56435.1"/>
    <property type="molecule type" value="Genomic_DNA"/>
</dbReference>
<evidence type="ECO:0008006" key="2">
    <source>
        <dbReference type="Google" id="ProtNLM"/>
    </source>
</evidence>
<protein>
    <recommendedName>
        <fullName evidence="2">Enoyl-CoA hydratase</fullName>
    </recommendedName>
</protein>
<organism evidence="1">
    <name type="scientific">marine metagenome</name>
    <dbReference type="NCBI Taxonomy" id="408172"/>
    <lineage>
        <taxon>unclassified sequences</taxon>
        <taxon>metagenomes</taxon>
        <taxon>ecological metagenomes</taxon>
    </lineage>
</organism>
<dbReference type="AlphaFoldDB" id="A0A382F1B4"/>
<evidence type="ECO:0000313" key="1">
    <source>
        <dbReference type="EMBL" id="SVB56435.1"/>
    </source>
</evidence>
<dbReference type="InterPro" id="IPR029045">
    <property type="entry name" value="ClpP/crotonase-like_dom_sf"/>
</dbReference>
<feature type="non-terminal residue" evidence="1">
    <location>
        <position position="31"/>
    </location>
</feature>
<sequence>MVDTVLLETDGAVATMTLNRPDSMNAINQEL</sequence>
<dbReference type="SUPFAM" id="SSF52096">
    <property type="entry name" value="ClpP/crotonase"/>
    <property type="match status" value="1"/>
</dbReference>
<proteinExistence type="predicted"/>
<reference evidence="1" key="1">
    <citation type="submission" date="2018-05" db="EMBL/GenBank/DDBJ databases">
        <authorList>
            <person name="Lanie J.A."/>
            <person name="Ng W.-L."/>
            <person name="Kazmierczak K.M."/>
            <person name="Andrzejewski T.M."/>
            <person name="Davidsen T.M."/>
            <person name="Wayne K.J."/>
            <person name="Tettelin H."/>
            <person name="Glass J.I."/>
            <person name="Rusch D."/>
            <person name="Podicherti R."/>
            <person name="Tsui H.-C.T."/>
            <person name="Winkler M.E."/>
        </authorList>
    </citation>
    <scope>NUCLEOTIDE SEQUENCE</scope>
</reference>